<dbReference type="GeneTree" id="ENSGT00980000199503"/>
<evidence type="ECO:0000313" key="3">
    <source>
        <dbReference type="Proteomes" id="UP000694580"/>
    </source>
</evidence>
<dbReference type="Proteomes" id="UP000694580">
    <property type="component" value="Chromosome 11"/>
</dbReference>
<evidence type="ECO:0000313" key="2">
    <source>
        <dbReference type="Ensembl" id="ENSDCDP00010024828.1"/>
    </source>
</evidence>
<reference evidence="2 3" key="1">
    <citation type="submission" date="2020-06" db="EMBL/GenBank/DDBJ databases">
        <authorList>
            <consortium name="Wellcome Sanger Institute Data Sharing"/>
        </authorList>
    </citation>
    <scope>NUCLEOTIDE SEQUENCE [LARGE SCALE GENOMIC DNA]</scope>
</reference>
<reference evidence="2" key="2">
    <citation type="submission" date="2025-08" db="UniProtKB">
        <authorList>
            <consortium name="Ensembl"/>
        </authorList>
    </citation>
    <scope>IDENTIFICATION</scope>
</reference>
<dbReference type="GO" id="GO:0005737">
    <property type="term" value="C:cytoplasm"/>
    <property type="evidence" value="ECO:0007669"/>
    <property type="project" value="InterPro"/>
</dbReference>
<reference evidence="2" key="3">
    <citation type="submission" date="2025-09" db="UniProtKB">
        <authorList>
            <consortium name="Ensembl"/>
        </authorList>
    </citation>
    <scope>IDENTIFICATION</scope>
</reference>
<feature type="domain" description="Programmed cell death protein 2 C-terminal" evidence="1">
    <location>
        <begin position="39"/>
        <end position="106"/>
    </location>
</feature>
<dbReference type="PANTHER" id="PTHR12298">
    <property type="entry name" value="PCDC2 PROGRAMMED CELL DEATH PROTEIN 2 -RELATED"/>
    <property type="match status" value="1"/>
</dbReference>
<dbReference type="AlphaFoldDB" id="A0AAY4BVC5"/>
<name>A0AAY4BVC5_9TELE</name>
<dbReference type="Pfam" id="PF04194">
    <property type="entry name" value="PDCD2_C"/>
    <property type="match status" value="1"/>
</dbReference>
<dbReference type="Ensembl" id="ENSDCDT00010030826.1">
    <property type="protein sequence ID" value="ENSDCDP00010024828.1"/>
    <property type="gene ID" value="ENSDCDG00010015854.1"/>
</dbReference>
<accession>A0AAY4BVC5</accession>
<proteinExistence type="predicted"/>
<keyword evidence="3" id="KW-1185">Reference proteome</keyword>
<evidence type="ECO:0000259" key="1">
    <source>
        <dbReference type="Pfam" id="PF04194"/>
    </source>
</evidence>
<protein>
    <recommendedName>
        <fullName evidence="1">Programmed cell death protein 2 C-terminal domain-containing protein</fullName>
    </recommendedName>
</protein>
<sequence length="116" mass="13255">MSASKQKSRCFKGEIDLTSSYLDKNELEDMALHETEDTKVFQKFKERTAMEPHQVLRYCRGSFPLWASTDNQPDEEKIPKCPCGAKQIFEFQVMPQLLNDLKVDSPGDSVDTCTDS</sequence>
<dbReference type="PANTHER" id="PTHR12298:SF4">
    <property type="entry name" value="PROGRAMMED CELL DEATH PROTEIN 2"/>
    <property type="match status" value="1"/>
</dbReference>
<dbReference type="InterPro" id="IPR007320">
    <property type="entry name" value="PDCD2_C"/>
</dbReference>
<dbReference type="GO" id="GO:0005634">
    <property type="term" value="C:nucleus"/>
    <property type="evidence" value="ECO:0007669"/>
    <property type="project" value="TreeGrafter"/>
</dbReference>
<organism evidence="2 3">
    <name type="scientific">Denticeps clupeoides</name>
    <name type="common">denticle herring</name>
    <dbReference type="NCBI Taxonomy" id="299321"/>
    <lineage>
        <taxon>Eukaryota</taxon>
        <taxon>Metazoa</taxon>
        <taxon>Chordata</taxon>
        <taxon>Craniata</taxon>
        <taxon>Vertebrata</taxon>
        <taxon>Euteleostomi</taxon>
        <taxon>Actinopterygii</taxon>
        <taxon>Neopterygii</taxon>
        <taxon>Teleostei</taxon>
        <taxon>Clupei</taxon>
        <taxon>Clupeiformes</taxon>
        <taxon>Denticipitoidei</taxon>
        <taxon>Denticipitidae</taxon>
        <taxon>Denticeps</taxon>
    </lineage>
</organism>